<dbReference type="EMBL" id="FNTB01000001">
    <property type="protein sequence ID" value="SEB98218.1"/>
    <property type="molecule type" value="Genomic_DNA"/>
</dbReference>
<evidence type="ECO:0000313" key="2">
    <source>
        <dbReference type="Proteomes" id="UP000183038"/>
    </source>
</evidence>
<evidence type="ECO:0000313" key="1">
    <source>
        <dbReference type="EMBL" id="SEB98218.1"/>
    </source>
</evidence>
<evidence type="ECO:0008006" key="3">
    <source>
        <dbReference type="Google" id="ProtNLM"/>
    </source>
</evidence>
<name>A0A1H4NTS6_9FLAO</name>
<dbReference type="OrthoDB" id="5965518at2"/>
<dbReference type="AlphaFoldDB" id="A0A1H4NTS6"/>
<sequence length="257" mass="29938">MTEEDIVRGFWFFNPEKEWPPKKVTKLDEYNGGDKLNLDITQQTNLSAYQQTKLVDKWCDTLPKLSKVKYLWFTSKVNQKTFDTVCKMPNLEGIWIKWSSIKTIERMVKIKSLKHFHLGSSSQIESITCLANMNSLITLELEHIKKINEFEPISKCLKLEGLAIEGSMWSTQEIKNLKPIEKLKNLKYLSLMNTKVLDASLKPLLKLEELKRFDSSLNLPSQEITSLKKIKTLEFGNVPAEYLDVKIQVRNKLKWIK</sequence>
<dbReference type="Proteomes" id="UP000183038">
    <property type="component" value="Unassembled WGS sequence"/>
</dbReference>
<reference evidence="1 2" key="1">
    <citation type="submission" date="2016-10" db="EMBL/GenBank/DDBJ databases">
        <authorList>
            <person name="de Groot N.N."/>
        </authorList>
    </citation>
    <scope>NUCLEOTIDE SEQUENCE [LARGE SCALE GENOMIC DNA]</scope>
    <source>
        <strain evidence="1 2">MAR_2009_71</strain>
    </source>
</reference>
<accession>A0A1H4NTS6</accession>
<dbReference type="Gene3D" id="3.80.10.10">
    <property type="entry name" value="Ribonuclease Inhibitor"/>
    <property type="match status" value="1"/>
</dbReference>
<organism evidence="1 2">
    <name type="scientific">Maribacter dokdonensis</name>
    <dbReference type="NCBI Taxonomy" id="320912"/>
    <lineage>
        <taxon>Bacteria</taxon>
        <taxon>Pseudomonadati</taxon>
        <taxon>Bacteroidota</taxon>
        <taxon>Flavobacteriia</taxon>
        <taxon>Flavobacteriales</taxon>
        <taxon>Flavobacteriaceae</taxon>
        <taxon>Maribacter</taxon>
    </lineage>
</organism>
<proteinExistence type="predicted"/>
<gene>
    <name evidence="1" type="ORF">SAMN05192540_2049</name>
</gene>
<dbReference type="SUPFAM" id="SSF52058">
    <property type="entry name" value="L domain-like"/>
    <property type="match status" value="1"/>
</dbReference>
<dbReference type="InterPro" id="IPR032675">
    <property type="entry name" value="LRR_dom_sf"/>
</dbReference>
<dbReference type="RefSeq" id="WP_074672441.1">
    <property type="nucleotide sequence ID" value="NZ_FNTB01000001.1"/>
</dbReference>
<protein>
    <recommendedName>
        <fullName evidence="3">Leucine Rich repeat-containing protein</fullName>
    </recommendedName>
</protein>